<feature type="transmembrane region" description="Helical" evidence="1">
    <location>
        <begin position="71"/>
        <end position="89"/>
    </location>
</feature>
<keyword evidence="1" id="KW-0812">Transmembrane</keyword>
<gene>
    <name evidence="2" type="ORF">CWE15_11955</name>
</gene>
<comment type="caution">
    <text evidence="2">The sequence shown here is derived from an EMBL/GenBank/DDBJ whole genome shotgun (WGS) entry which is preliminary data.</text>
</comment>
<keyword evidence="3" id="KW-1185">Reference proteome</keyword>
<feature type="transmembrane region" description="Helical" evidence="1">
    <location>
        <begin position="30"/>
        <end position="50"/>
    </location>
</feature>
<evidence type="ECO:0000256" key="1">
    <source>
        <dbReference type="SAM" id="Phobius"/>
    </source>
</evidence>
<sequence length="136" mass="14774">MNTVIYIVILAVVAALIGQSHDMMNLINVPAFLIFVLLWAGFNLLFIKGNQSIDLKSPKSRLVVWKEQIKILYSAGLVTAALGLALVGTTWNGLSLNVAELAVALLPLLYAVLATELVVRPIVRNKEISLSTFQTA</sequence>
<evidence type="ECO:0000313" key="3">
    <source>
        <dbReference type="Proteomes" id="UP000286976"/>
    </source>
</evidence>
<proteinExistence type="predicted"/>
<dbReference type="EMBL" id="PIPQ01000022">
    <property type="protein sequence ID" value="RUO36240.1"/>
    <property type="molecule type" value="Genomic_DNA"/>
</dbReference>
<keyword evidence="1" id="KW-1133">Transmembrane helix</keyword>
<accession>A0A432WR40</accession>
<dbReference type="AlphaFoldDB" id="A0A432WR40"/>
<feature type="transmembrane region" description="Helical" evidence="1">
    <location>
        <begin position="101"/>
        <end position="119"/>
    </location>
</feature>
<protein>
    <submittedName>
        <fullName evidence="2">Uncharacterized protein</fullName>
    </submittedName>
</protein>
<name>A0A432WR40_9GAMM</name>
<keyword evidence="1" id="KW-0472">Membrane</keyword>
<evidence type="ECO:0000313" key="2">
    <source>
        <dbReference type="EMBL" id="RUO36240.1"/>
    </source>
</evidence>
<reference evidence="2 3" key="1">
    <citation type="journal article" date="2011" name="Front. Microbiol.">
        <title>Genomic signatures of strain selection and enhancement in Bacillus atrophaeus var. globigii, a historical biowarfare simulant.</title>
        <authorList>
            <person name="Gibbons H.S."/>
            <person name="Broomall S.M."/>
            <person name="McNew L.A."/>
            <person name="Daligault H."/>
            <person name="Chapman C."/>
            <person name="Bruce D."/>
            <person name="Karavis M."/>
            <person name="Krepps M."/>
            <person name="McGregor P.A."/>
            <person name="Hong C."/>
            <person name="Park K.H."/>
            <person name="Akmal A."/>
            <person name="Feldman A."/>
            <person name="Lin J.S."/>
            <person name="Chang W.E."/>
            <person name="Higgs B.W."/>
            <person name="Demirev P."/>
            <person name="Lindquist J."/>
            <person name="Liem A."/>
            <person name="Fochler E."/>
            <person name="Read T.D."/>
            <person name="Tapia R."/>
            <person name="Johnson S."/>
            <person name="Bishop-Lilly K.A."/>
            <person name="Detter C."/>
            <person name="Han C."/>
            <person name="Sozhamannan S."/>
            <person name="Rosenzweig C.N."/>
            <person name="Skowronski E.W."/>
        </authorList>
    </citation>
    <scope>NUCLEOTIDE SEQUENCE [LARGE SCALE GENOMIC DNA]</scope>
    <source>
        <strain evidence="2 3">AIT1</strain>
    </source>
</reference>
<organism evidence="2 3">
    <name type="scientific">Aliidiomarina taiwanensis</name>
    <dbReference type="NCBI Taxonomy" id="946228"/>
    <lineage>
        <taxon>Bacteria</taxon>
        <taxon>Pseudomonadati</taxon>
        <taxon>Pseudomonadota</taxon>
        <taxon>Gammaproteobacteria</taxon>
        <taxon>Alteromonadales</taxon>
        <taxon>Idiomarinaceae</taxon>
        <taxon>Aliidiomarina</taxon>
    </lineage>
</organism>
<dbReference type="RefSeq" id="WP_126758296.1">
    <property type="nucleotide sequence ID" value="NZ_PIPQ01000022.1"/>
</dbReference>
<dbReference type="Proteomes" id="UP000286976">
    <property type="component" value="Unassembled WGS sequence"/>
</dbReference>